<evidence type="ECO:0000313" key="6">
    <source>
        <dbReference type="EMBL" id="MDT0342440.1"/>
    </source>
</evidence>
<dbReference type="InterPro" id="IPR020472">
    <property type="entry name" value="WD40_PAC1"/>
</dbReference>
<reference evidence="7" key="1">
    <citation type="submission" date="2023-07" db="EMBL/GenBank/DDBJ databases">
        <title>30 novel species of actinomycetes from the DSMZ collection.</title>
        <authorList>
            <person name="Nouioui I."/>
        </authorList>
    </citation>
    <scope>NUCLEOTIDE SEQUENCE [LARGE SCALE GENOMIC DNA]</scope>
    <source>
        <strain evidence="7">DSM 44938</strain>
    </source>
</reference>
<dbReference type="PROSITE" id="PS00678">
    <property type="entry name" value="WD_REPEATS_1"/>
    <property type="match status" value="1"/>
</dbReference>
<evidence type="ECO:0000256" key="2">
    <source>
        <dbReference type="ARBA" id="ARBA00022737"/>
    </source>
</evidence>
<dbReference type="SUPFAM" id="SSF52540">
    <property type="entry name" value="P-loop containing nucleoside triphosphate hydrolases"/>
    <property type="match status" value="1"/>
</dbReference>
<dbReference type="CDD" id="cd00200">
    <property type="entry name" value="WD40"/>
    <property type="match status" value="2"/>
</dbReference>
<feature type="repeat" description="WD" evidence="3">
    <location>
        <begin position="733"/>
        <end position="776"/>
    </location>
</feature>
<dbReference type="Gene3D" id="3.40.50.300">
    <property type="entry name" value="P-loop containing nucleotide triphosphate hydrolases"/>
    <property type="match status" value="1"/>
</dbReference>
<protein>
    <recommendedName>
        <fullName evidence="5">HTH cro/C1-type domain-containing protein</fullName>
    </recommendedName>
</protein>
<feature type="repeat" description="WD" evidence="3">
    <location>
        <begin position="697"/>
        <end position="731"/>
    </location>
</feature>
<dbReference type="PANTHER" id="PTHR19879:SF9">
    <property type="entry name" value="TRANSCRIPTION INITIATION FACTOR TFIID SUBUNIT 5"/>
    <property type="match status" value="1"/>
</dbReference>
<keyword evidence="2" id="KW-0677">Repeat</keyword>
<dbReference type="InterPro" id="IPR027417">
    <property type="entry name" value="P-loop_NTPase"/>
</dbReference>
<organism evidence="6 7">
    <name type="scientific">Streptomyces litchfieldiae</name>
    <dbReference type="NCBI Taxonomy" id="3075543"/>
    <lineage>
        <taxon>Bacteria</taxon>
        <taxon>Bacillati</taxon>
        <taxon>Actinomycetota</taxon>
        <taxon>Actinomycetes</taxon>
        <taxon>Kitasatosporales</taxon>
        <taxon>Streptomycetaceae</taxon>
        <taxon>Streptomyces</taxon>
    </lineage>
</organism>
<feature type="repeat" description="WD" evidence="3">
    <location>
        <begin position="1134"/>
        <end position="1166"/>
    </location>
</feature>
<dbReference type="InterPro" id="IPR001680">
    <property type="entry name" value="WD40_rpt"/>
</dbReference>
<dbReference type="InterPro" id="IPR015943">
    <property type="entry name" value="WD40/YVTN_repeat-like_dom_sf"/>
</dbReference>
<gene>
    <name evidence="6" type="ORF">RM590_07345</name>
</gene>
<evidence type="ECO:0000313" key="7">
    <source>
        <dbReference type="Proteomes" id="UP001183246"/>
    </source>
</evidence>
<dbReference type="PANTHER" id="PTHR19879">
    <property type="entry name" value="TRANSCRIPTION INITIATION FACTOR TFIID"/>
    <property type="match status" value="1"/>
</dbReference>
<feature type="repeat" description="WD" evidence="3">
    <location>
        <begin position="1050"/>
        <end position="1092"/>
    </location>
</feature>
<dbReference type="SUPFAM" id="SSF50978">
    <property type="entry name" value="WD40 repeat-like"/>
    <property type="match status" value="1"/>
</dbReference>
<evidence type="ECO:0000256" key="4">
    <source>
        <dbReference type="SAM" id="MobiDB-lite"/>
    </source>
</evidence>
<feature type="repeat" description="WD" evidence="3">
    <location>
        <begin position="608"/>
        <end position="649"/>
    </location>
</feature>
<feature type="compositionally biased region" description="Basic and acidic residues" evidence="4">
    <location>
        <begin position="377"/>
        <end position="387"/>
    </location>
</feature>
<feature type="domain" description="HTH cro/C1-type" evidence="5">
    <location>
        <begin position="21"/>
        <end position="77"/>
    </location>
</feature>
<dbReference type="InterPro" id="IPR036322">
    <property type="entry name" value="WD40_repeat_dom_sf"/>
</dbReference>
<name>A0ABU2MLG1_9ACTN</name>
<dbReference type="SMART" id="SM00530">
    <property type="entry name" value="HTH_XRE"/>
    <property type="match status" value="1"/>
</dbReference>
<dbReference type="RefSeq" id="WP_311703571.1">
    <property type="nucleotide sequence ID" value="NZ_JAVREL010000003.1"/>
</dbReference>
<dbReference type="Pfam" id="PF20703">
    <property type="entry name" value="nSTAND1"/>
    <property type="match status" value="1"/>
</dbReference>
<dbReference type="SUPFAM" id="SSF50998">
    <property type="entry name" value="Quinoprotein alcohol dehydrogenase-like"/>
    <property type="match status" value="1"/>
</dbReference>
<dbReference type="SMART" id="SM00320">
    <property type="entry name" value="WD40"/>
    <property type="match status" value="13"/>
</dbReference>
<keyword evidence="1 3" id="KW-0853">WD repeat</keyword>
<dbReference type="PRINTS" id="PR00320">
    <property type="entry name" value="GPROTEINBRPT"/>
</dbReference>
<dbReference type="InterPro" id="IPR018391">
    <property type="entry name" value="PQQ_b-propeller_rpt"/>
</dbReference>
<evidence type="ECO:0000256" key="1">
    <source>
        <dbReference type="ARBA" id="ARBA00022574"/>
    </source>
</evidence>
<evidence type="ECO:0000256" key="3">
    <source>
        <dbReference type="PROSITE-ProRule" id="PRU00221"/>
    </source>
</evidence>
<dbReference type="Pfam" id="PF13560">
    <property type="entry name" value="HTH_31"/>
    <property type="match status" value="1"/>
</dbReference>
<dbReference type="CDD" id="cd00093">
    <property type="entry name" value="HTH_XRE"/>
    <property type="match status" value="1"/>
</dbReference>
<dbReference type="PROSITE" id="PS50082">
    <property type="entry name" value="WD_REPEATS_2"/>
    <property type="match status" value="8"/>
</dbReference>
<feature type="repeat" description="WD" evidence="3">
    <location>
        <begin position="964"/>
        <end position="1006"/>
    </location>
</feature>
<comment type="caution">
    <text evidence="6">The sequence shown here is derived from an EMBL/GenBank/DDBJ whole genome shotgun (WGS) entry which is preliminary data.</text>
</comment>
<feature type="repeat" description="WD" evidence="3">
    <location>
        <begin position="777"/>
        <end position="820"/>
    </location>
</feature>
<dbReference type="InterPro" id="IPR049052">
    <property type="entry name" value="nSTAND1"/>
</dbReference>
<dbReference type="InterPro" id="IPR001387">
    <property type="entry name" value="Cro/C1-type_HTH"/>
</dbReference>
<sequence>MGRQENPLAAGDGPAQRFAAQLRELRRGAGGITYRAMAQRTPYTVSTLARAASGEQLPSLPVALAYVEACGGSRTEWEERWHRAAAEVAAEPADDEDDASPYQGLARYEPTDAERFFGREQLTADLVGLVRAHRFTAVFGPSGSGKSSLLRAGLVPALRTPEPDGDRPSAVRILTPGEHPSRERDHVLTPATGRGDGDTIVLVDQFEEVFTLCRDPAERTAFIDRLLAARADGSRLRVVIAVRADFYPRCAEHPELADAVNAASLLVGPMAGEQLRRAVVGPAQNARLIVERALTTRVVEEVAGEPGGLPLMSHALLETWRRRKGRTLSLTGYQAAGGLHGAIAHTAETAYTQLTEDQAAIARRVLLRLITPGDGTPDTRRPTHRAELGTGDPGDTELVIERLARARLITLDDNTVDLAHEALITAWPRLHTWVENDRERLRVHRGLTDDAHTWETHDRDPGLLYRGTRLTAAEEAFPPGHRDELTATEGAFLTASTALRDQEQQRAARNTRRLRALTAGLSGFLALALVATGIAFWQRQAAITAEDAAVAAQHAAQSRQLAALSGNLLDSDPELASLLAVRAYRTSPTDDAVASVYNAAALGLKGSLVGHTDPATALAFGADGTLLATAAEDGTVRLWDTATGEERHTLTVAGSVTALALGPGGDLLATATDDGTVHLRNAASGEEHHTFTLDGSVTALALSPDGDLLATATDQGTVRLWDTATGEERHTLAVAGDDTVTTLAFTPDSATLTAAGATATGTVRLWDTASGEERRTFTVDDVTVDSVALSPDGTTLATGSGGDEGTVRLWDVATGQERGAYPSHSDGVFALASGPDGTTLATSRESDAGTVLLWDMATGTEPRTFTIEGGGVESVAFSPDGTALAVVDGLRCELRDVASGELIRTFSPDGSLMYGAAFSSDGTTLATTGATYLGDEQTSDFVPEDWAGTVRLWDVATGEELRTLTADASWLGTVAFSPDGTTLAAGGGDEGMVQLWDAATGRELHTIPFGDNSADELAFSPDGTTLVTDSSGEADVVRLWDAATGEELRTYGSGDSVSAVAFSPDGTTLATDGGPDVALRLWDVATGAELRTYTGDSTSDVAFSPDGTTLAANGGYQGMVRLWDVATGAERRVLTGGDTSATGVTFSPDGTTLAAGGGDGIVRLWDAALPDVDEAVGQICDAAGREFTAEERSQYLQDLPAGAACRP</sequence>
<dbReference type="InterPro" id="IPR011047">
    <property type="entry name" value="Quinoprotein_ADH-like_sf"/>
</dbReference>
<dbReference type="Pfam" id="PF00400">
    <property type="entry name" value="WD40"/>
    <property type="match status" value="10"/>
</dbReference>
<dbReference type="SMART" id="SM00564">
    <property type="entry name" value="PQQ"/>
    <property type="match status" value="4"/>
</dbReference>
<feature type="region of interest" description="Disordered" evidence="4">
    <location>
        <begin position="372"/>
        <end position="393"/>
    </location>
</feature>
<keyword evidence="7" id="KW-1185">Reference proteome</keyword>
<dbReference type="EMBL" id="JAVREL010000003">
    <property type="protein sequence ID" value="MDT0342440.1"/>
    <property type="molecule type" value="Genomic_DNA"/>
</dbReference>
<evidence type="ECO:0000259" key="5">
    <source>
        <dbReference type="SMART" id="SM00530"/>
    </source>
</evidence>
<dbReference type="PROSITE" id="PS50294">
    <property type="entry name" value="WD_REPEATS_REGION"/>
    <property type="match status" value="3"/>
</dbReference>
<dbReference type="InterPro" id="IPR019775">
    <property type="entry name" value="WD40_repeat_CS"/>
</dbReference>
<accession>A0ABU2MLG1</accession>
<proteinExistence type="predicted"/>
<feature type="repeat" description="WD" evidence="3">
    <location>
        <begin position="1101"/>
        <end position="1133"/>
    </location>
</feature>
<dbReference type="Gene3D" id="2.130.10.10">
    <property type="entry name" value="YVTN repeat-like/Quinoprotein amine dehydrogenase"/>
    <property type="match status" value="5"/>
</dbReference>
<dbReference type="Proteomes" id="UP001183246">
    <property type="component" value="Unassembled WGS sequence"/>
</dbReference>